<dbReference type="Proteomes" id="UP000000310">
    <property type="component" value="Chromosome"/>
</dbReference>
<organism evidence="3 4">
    <name type="scientific">Pseudopedobacter saltans (strain ATCC 51119 / DSM 12145 / JCM 21818 / CCUG 39354 / LMG 10337 / NBRC 100064 / NCIMB 13643)</name>
    <name type="common">Pedobacter saltans</name>
    <dbReference type="NCBI Taxonomy" id="762903"/>
    <lineage>
        <taxon>Bacteria</taxon>
        <taxon>Pseudomonadati</taxon>
        <taxon>Bacteroidota</taxon>
        <taxon>Sphingobacteriia</taxon>
        <taxon>Sphingobacteriales</taxon>
        <taxon>Sphingobacteriaceae</taxon>
        <taxon>Pseudopedobacter</taxon>
    </lineage>
</organism>
<dbReference type="HOGENOM" id="CLU_228605_0_0_10"/>
<evidence type="ECO:0000256" key="1">
    <source>
        <dbReference type="SAM" id="Phobius"/>
    </source>
</evidence>
<evidence type="ECO:0000313" key="3">
    <source>
        <dbReference type="EMBL" id="ADY53811.1"/>
    </source>
</evidence>
<reference evidence="3 4" key="1">
    <citation type="journal article" date="2011" name="Stand. Genomic Sci.">
        <title>Complete genome sequence of the gliding, heparinolytic Pedobacter saltans type strain (113).</title>
        <authorList>
            <person name="Liolios K."/>
            <person name="Sikorski J."/>
            <person name="Lu M."/>
            <person name="Nolan M."/>
            <person name="Lapidus A."/>
            <person name="Lucas S."/>
            <person name="Hammon N."/>
            <person name="Deshpande S."/>
            <person name="Cheng J.F."/>
            <person name="Tapia R."/>
            <person name="Han C."/>
            <person name="Goodwin L."/>
            <person name="Pitluck S."/>
            <person name="Huntemann M."/>
            <person name="Ivanova N."/>
            <person name="Pagani I."/>
            <person name="Mavromatis K."/>
            <person name="Ovchinikova G."/>
            <person name="Pati A."/>
            <person name="Chen A."/>
            <person name="Palaniappan K."/>
            <person name="Land M."/>
            <person name="Hauser L."/>
            <person name="Brambilla E.M."/>
            <person name="Kotsyurbenko O."/>
            <person name="Rohde M."/>
            <person name="Tindall B.J."/>
            <person name="Abt B."/>
            <person name="Goker M."/>
            <person name="Detter J.C."/>
            <person name="Woyke T."/>
            <person name="Bristow J."/>
            <person name="Eisen J.A."/>
            <person name="Markowitz V."/>
            <person name="Hugenholtz P."/>
            <person name="Klenk H.P."/>
            <person name="Kyrpides N.C."/>
        </authorList>
    </citation>
    <scope>NUCLEOTIDE SEQUENCE [LARGE SCALE GENOMIC DNA]</scope>
    <source>
        <strain evidence="4">ATCC 51119 / DSM 12145 / JCM 21818 / LMG 10337 / NBRC 100064 / NCIMB 13643</strain>
    </source>
</reference>
<feature type="domain" description="Gliding motility protein SprA N-terminal" evidence="2">
    <location>
        <begin position="68"/>
        <end position="348"/>
    </location>
</feature>
<dbReference type="eggNOG" id="COG1747">
    <property type="taxonomic scope" value="Bacteria"/>
</dbReference>
<sequence length="2354" mass="267435">METNQNLLIRNLTYFISRIFLIPIVIASTDALAQVNQTENNKLSYPVKDEQTTPVFGKSGLFLKNPDNIKRSVTYDPITKKYIVREMLGNHEYRPAQYLSFAEYQRLEQQRVQQDYWNNLVVSGMERPENGLIPSVTVKSKSFEKIFGGNTINIQPRGTADLTFAGRINKNENPLFNERQRVQGNFDFDQRIQMNLTGNIGEKLKIMTNYNTEAQFDFENQLKLEYTGYKDEILQKFEAGMVSFPLNTTLISGSQALFGVKTQLQFGRLGVTSIYSQQKSQAKEINITNGAQQNEFRLTTDNYEANKHYFLAQYFRNNFNRAMSNLPIVTSGVVITKIEVWVTNRSNSTTDSRDILAFMDLGENTPYNSSANIPGGRFQGGGSQLPSAFNDPNFPAQSNNLLSIIPPGSRQTNNNDIDGFFASTRRTDNYAKITYARKLTDREYTLNPVLGYISLNTSLNADEVLAVSYRYTYNGREYQVGELSTDRPVAPNNPEVLYSKLLKNETLKTDLPVWDLMMKNIYSLGAYQISRDDFRLNVFRLDEQGFEKPLLTEGNSDINGKMWIQLLGLDRLNQQQDKKPDGYFDFLEGQLIDSQNGRIVFPYIEPFGKDLEAILGNDPNLTGKYVYKPLYDSTKTIAQQYFPNLNRYVIKGTYQSQVSSEFQLNAINVPEGSVTVTAGNIQLTEGADYTVDYNIGRVKILNEGLLNSGQPIKIRLESNELFGIQQKSLFGTRFDYRANEKLNLGATIMNLKETPLTQKVNFGEESISNTIYGFDINYNTNSRFLTKLVDKIPLISTKEISSFTFGGEFAKFNPGHSKALNADGSSGGASYIDDFEGSKSIIDLKSPITWQISGTPQGFPNWDTNNDLAYGYDRAKLSFFTIDPIFYNRSGGFTPSNIANNKKELSNHFVREVLETEVFPFKQIPTGSLLTLPTLNLAYYPMLRGPYNYTSTGLKPDGTFSNPKEKWGGMFRKIETNDFEALNVEFVEMWMMDPFIYNNDPSRGGDLYINLGSISEDILKDGYKSLENALPTDGDLSKTETTSWGRVAKLQPVINAFDNDPNARKMQDVGLDGLDNDSEAQHFADRINAISPMLSPDAAEKLRKDPSSDDFEYYRGPQLDQMNAGILRRYENYNGTEGNSMTRQQAMEKLGIENAAATALPDGEDINRDNNSSKADEYYEYKISLRPGMDVGDKYITDKVVANVKLADGTTQPVTWYQFRIPIAQYDDKKGGIQDFKSIRFMRMYMTNFADTAIIRLAKLQLLRGEWRRYNAEGKADKVLVDESLGVQTPDQSVLEVSTVNIEENGTRTPIPYVVPPGIQRERDFSNFRGDTRQNEQSLSVIVKNLREGYARAAYKTTMNDVRAYKRLKMFIHAESADETRPLNDGDVNAFIRVGTDYQENYYEYEIPLKITSPSTKDPDLIWPRENYLDVEFKVFQQAKTARNNARLPNGQPWPFNVPYTFTDGNNKVTIKGQPDLSKIRTIMLGARNPVGGPADDKSVEIWFNELRLSDFDERGGWAATARMNAKLADFADVTMSASNTSIGFGGLETRISEINRSEDRYFDLASSFELGKFFSERSGIKIPMFFNYSSQISTPMYDPKNPDIELKNIMSQLSRSQKDSILGYAQALTTRRGINLTNIRKIKTNPDSKTRLWDVENFSLSYAYTEFDHKDFTTQNAMQKTHRGALSYNYNKQANFISPFGKVVKSKNLGLIKDFNFNLLPNLLNFRIEVNRLYSENTLRDNDPNNFIPINTTFNKNFNINRLYGVSWDLTKSLKLDFNATNLSVVDEPEGRITGLKRDTVWNNLKRLGRTTDYNHNVTLSYTVPVNKIPYLDFINLVTRYQTQFNWMSEPLLSLNDPNLNFGNSIQNSRTIQVNPTLNMNTLYNKFGFYREMKKNQGAGFTGALLNLLFSVKNVSGSYIKNEGTFLPGYLPKTNALGMDFSMDAPGWGFVLGSQADLRQKAIENGWLTKDTLMNQLYVQSFNEKINLRGTLEPFRDLRIEITALKSSSKNYSTNFRYDEDRHGFFNLSPITGGDYSISVISLGSAFKDKNSSKHSQLFQDFLANRKIISERLGDLNPNSTGKNSEGYADGYGKNSQDVLISSLLAAYLNKDPHSINLGSFPKVPVPNWRLTYNGLSKLPLFSNVFTSFDISHGYNSTYNVNSFSSLIRYRETNGAVSSRDAANNDFLPFYQFSQVTLYEQFVPLLGADMRFKNNVTMNVEYRKSRSLSFSLANSQLAQQKDHAFVIGFGYRTNNFRFPFGMFNGTVLKNDLNFKIDIAIRDNKTVIYRADIDDAEISGGSKNITYRPSIDYVVNQRFNLRIYYDTNITKPYTSQTFNTAFSNFGVNLRFTIQ</sequence>
<dbReference type="EMBL" id="CP002545">
    <property type="protein sequence ID" value="ADY53811.1"/>
    <property type="molecule type" value="Genomic_DNA"/>
</dbReference>
<evidence type="ECO:0000313" key="4">
    <source>
        <dbReference type="Proteomes" id="UP000000310"/>
    </source>
</evidence>
<gene>
    <name evidence="3" type="ordered locus">Pedsa_3276</name>
</gene>
<protein>
    <recommendedName>
        <fullName evidence="2">Gliding motility protein SprA N-terminal domain-containing protein</fullName>
    </recommendedName>
</protein>
<keyword evidence="1" id="KW-0472">Membrane</keyword>
<accession>F0SBX0</accession>
<name>F0SBX0_PSESL</name>
<keyword evidence="4" id="KW-1185">Reference proteome</keyword>
<reference evidence="4" key="2">
    <citation type="submission" date="2011-02" db="EMBL/GenBank/DDBJ databases">
        <title>The complete genome of Pedobacter saltans DSM 12145.</title>
        <authorList>
            <consortium name="US DOE Joint Genome Institute (JGI-PGF)"/>
            <person name="Lucas S."/>
            <person name="Copeland A."/>
            <person name="Lapidus A."/>
            <person name="Bruce D."/>
            <person name="Goodwin L."/>
            <person name="Pitluck S."/>
            <person name="Kyrpides N."/>
            <person name="Mavromatis K."/>
            <person name="Pagani I."/>
            <person name="Ivanova N."/>
            <person name="Ovchinnikova G."/>
            <person name="Lu M."/>
            <person name="Detter J.C."/>
            <person name="Han C."/>
            <person name="Land M."/>
            <person name="Hauser L."/>
            <person name="Markowitz V."/>
            <person name="Cheng J.-F."/>
            <person name="Hugenholtz P."/>
            <person name="Woyke T."/>
            <person name="Wu D."/>
            <person name="Tindall B."/>
            <person name="Pomrenke H.G."/>
            <person name="Brambilla E."/>
            <person name="Klenk H.-P."/>
            <person name="Eisen J.A."/>
        </authorList>
    </citation>
    <scope>NUCLEOTIDE SEQUENCE [LARGE SCALE GENOMIC DNA]</scope>
    <source>
        <strain evidence="4">ATCC 51119 / DSM 12145 / JCM 21818 / LMG 10337 / NBRC 100064 / NCIMB 13643</strain>
    </source>
</reference>
<keyword evidence="1" id="KW-1133">Transmembrane helix</keyword>
<evidence type="ECO:0000259" key="2">
    <source>
        <dbReference type="Pfam" id="PF14349"/>
    </source>
</evidence>
<dbReference type="InterPro" id="IPR026377">
    <property type="entry name" value="Cell_surface_SprA"/>
</dbReference>
<dbReference type="Pfam" id="PF14349">
    <property type="entry name" value="SprA_N"/>
    <property type="match status" value="2"/>
</dbReference>
<feature type="domain" description="Gliding motility protein SprA N-terminal" evidence="2">
    <location>
        <begin position="1087"/>
        <end position="1609"/>
    </location>
</feature>
<dbReference type="InterPro" id="IPR025684">
    <property type="entry name" value="SprA_N_dom"/>
</dbReference>
<keyword evidence="1" id="KW-0812">Transmembrane</keyword>
<dbReference type="NCBIfam" id="TIGR04189">
    <property type="entry name" value="surface_SprA"/>
    <property type="match status" value="1"/>
</dbReference>
<feature type="transmembrane region" description="Helical" evidence="1">
    <location>
        <begin position="12"/>
        <end position="33"/>
    </location>
</feature>
<dbReference type="STRING" id="762903.Pedsa_3276"/>
<proteinExistence type="predicted"/>
<dbReference type="KEGG" id="psn:Pedsa_3276"/>